<gene>
    <name evidence="9" type="ORF">IWQ62_006091</name>
</gene>
<comment type="caution">
    <text evidence="9">The sequence shown here is derived from an EMBL/GenBank/DDBJ whole genome shotgun (WGS) entry which is preliminary data.</text>
</comment>
<keyword evidence="2" id="KW-0813">Transport</keyword>
<keyword evidence="10" id="KW-1185">Reference proteome</keyword>
<comment type="subcellular location">
    <subcellularLocation>
        <location evidence="1">Nucleus</location>
        <location evidence="1">Nuclear pore complex</location>
    </subcellularLocation>
</comment>
<protein>
    <submittedName>
        <fullName evidence="9">Uncharacterized protein</fullName>
    </submittedName>
</protein>
<evidence type="ECO:0000256" key="1">
    <source>
        <dbReference type="ARBA" id="ARBA00004567"/>
    </source>
</evidence>
<keyword evidence="7" id="KW-0539">Nucleus</keyword>
<dbReference type="OrthoDB" id="341482at2759"/>
<dbReference type="GO" id="GO:0000056">
    <property type="term" value="P:ribosomal small subunit export from nucleus"/>
    <property type="evidence" value="ECO:0007669"/>
    <property type="project" value="InterPro"/>
</dbReference>
<proteinExistence type="predicted"/>
<dbReference type="GO" id="GO:0006406">
    <property type="term" value="P:mRNA export from nucleus"/>
    <property type="evidence" value="ECO:0007669"/>
    <property type="project" value="TreeGrafter"/>
</dbReference>
<dbReference type="PANTHER" id="PTHR13257:SF0">
    <property type="entry name" value="NUCLEAR PORE COMPLEX PROTEIN NUP88"/>
    <property type="match status" value="1"/>
</dbReference>
<evidence type="ECO:0000256" key="3">
    <source>
        <dbReference type="ARBA" id="ARBA00022816"/>
    </source>
</evidence>
<dbReference type="InterPro" id="IPR037700">
    <property type="entry name" value="NUP88/NUP82"/>
</dbReference>
<name>A0A9W8E436_9FUNG</name>
<evidence type="ECO:0000256" key="5">
    <source>
        <dbReference type="ARBA" id="ARBA00023010"/>
    </source>
</evidence>
<evidence type="ECO:0000256" key="2">
    <source>
        <dbReference type="ARBA" id="ARBA00022448"/>
    </source>
</evidence>
<keyword evidence="3" id="KW-0509">mRNA transport</keyword>
<accession>A0A9W8E436</accession>
<dbReference type="GO" id="GO:0005643">
    <property type="term" value="C:nuclear pore"/>
    <property type="evidence" value="ECO:0007669"/>
    <property type="project" value="UniProtKB-SubCell"/>
</dbReference>
<feature type="compositionally biased region" description="Low complexity" evidence="8">
    <location>
        <begin position="306"/>
        <end position="322"/>
    </location>
</feature>
<feature type="non-terminal residue" evidence="9">
    <location>
        <position position="649"/>
    </location>
</feature>
<keyword evidence="6" id="KW-0906">Nuclear pore complex</keyword>
<dbReference type="Proteomes" id="UP001150925">
    <property type="component" value="Unassembled WGS sequence"/>
</dbReference>
<dbReference type="PANTHER" id="PTHR13257">
    <property type="entry name" value="NUCLEOPORIN NUP84-RELATED"/>
    <property type="match status" value="1"/>
</dbReference>
<feature type="region of interest" description="Disordered" evidence="8">
    <location>
        <begin position="306"/>
        <end position="333"/>
    </location>
</feature>
<dbReference type="GO" id="GO:0000055">
    <property type="term" value="P:ribosomal large subunit export from nucleus"/>
    <property type="evidence" value="ECO:0007669"/>
    <property type="project" value="InterPro"/>
</dbReference>
<dbReference type="GO" id="GO:0017056">
    <property type="term" value="F:structural constituent of nuclear pore"/>
    <property type="evidence" value="ECO:0007669"/>
    <property type="project" value="InterPro"/>
</dbReference>
<dbReference type="InterPro" id="IPR019321">
    <property type="entry name" value="Nucleoporin_Nup88"/>
</dbReference>
<evidence type="ECO:0000256" key="8">
    <source>
        <dbReference type="SAM" id="MobiDB-lite"/>
    </source>
</evidence>
<evidence type="ECO:0000313" key="10">
    <source>
        <dbReference type="Proteomes" id="UP001150925"/>
    </source>
</evidence>
<reference evidence="9" key="1">
    <citation type="submission" date="2022-07" db="EMBL/GenBank/DDBJ databases">
        <title>Phylogenomic reconstructions and comparative analyses of Kickxellomycotina fungi.</title>
        <authorList>
            <person name="Reynolds N.K."/>
            <person name="Stajich J.E."/>
            <person name="Barry K."/>
            <person name="Grigoriev I.V."/>
            <person name="Crous P."/>
            <person name="Smith M.E."/>
        </authorList>
    </citation>
    <scope>NUCLEOTIDE SEQUENCE</scope>
    <source>
        <strain evidence="9">RSA 1196</strain>
    </source>
</reference>
<dbReference type="GO" id="GO:0006606">
    <property type="term" value="P:protein import into nucleus"/>
    <property type="evidence" value="ECO:0007669"/>
    <property type="project" value="TreeGrafter"/>
</dbReference>
<keyword evidence="4" id="KW-0653">Protein transport</keyword>
<organism evidence="9 10">
    <name type="scientific">Dispira parvispora</name>
    <dbReference type="NCBI Taxonomy" id="1520584"/>
    <lineage>
        <taxon>Eukaryota</taxon>
        <taxon>Fungi</taxon>
        <taxon>Fungi incertae sedis</taxon>
        <taxon>Zoopagomycota</taxon>
        <taxon>Kickxellomycotina</taxon>
        <taxon>Dimargaritomycetes</taxon>
        <taxon>Dimargaritales</taxon>
        <taxon>Dimargaritaceae</taxon>
        <taxon>Dispira</taxon>
    </lineage>
</organism>
<dbReference type="AlphaFoldDB" id="A0A9W8E436"/>
<keyword evidence="5" id="KW-0811">Translocation</keyword>
<dbReference type="EMBL" id="JANBPY010003006">
    <property type="protein sequence ID" value="KAJ1953013.1"/>
    <property type="molecule type" value="Genomic_DNA"/>
</dbReference>
<dbReference type="Pfam" id="PF10168">
    <property type="entry name" value="Nup88"/>
    <property type="match status" value="1"/>
</dbReference>
<sequence length="649" mass="71420">MVLASDGTLRMYDIAENLAEPEQTHYFGPPETRGAQRRATRLFGSDLETQEAVSFSLGYYPRTTSGTEQWADQVFLKDNNVAWALFTVYVLMKSGDVYSLTPFMPQKSLCVRAVVDQLALAVRSAFETNSAQTDVDRFGQYVSTAGPNTSLIHPTQLMFTKEWVSRLRDTMKSTGVYVGTLPSGNATLPGPRVASQELVRLQEPTAMPVVSVPVGPYLLKPSPPELADDDLVACDILTLNATPVTVVGVAFSHGQVDLYLQLQPLIPCWTSPTAYLGHTHTEHEYLLGSKLPTLVAYETLDLGLATSSSGESNTSTGNQSSNPDHDSSNAPPVKLVADPLYPTTFYCYHGQGAHCVNIAPWYEQLQQLMESVTTPLAESKSASPDITKLAKRGTLSDLSWVVCTIPSPTGSVVPCPLMGMLVLEDIYLSYSLVMLTQSHQLVGIELVLRYNNQGSKAPNEAVPSRTSVPDPLVGASLPAGIKKEDYVPNLPEAPFQVPTELEQLHRAPTSTLVGPPQSSSQGVEITEENVTFMGERIKELHKQLGTLVKADALTQSRIRLQMVEHTRQTKLLIDHTRKLHSDLLTKRNSLKDRVQQVQDTQHDLSMRYDQVLQKLLDINQPVVTPEERAYFNDLNRLDRLCQAGDGFEA</sequence>
<evidence type="ECO:0000256" key="6">
    <source>
        <dbReference type="ARBA" id="ARBA00023132"/>
    </source>
</evidence>
<evidence type="ECO:0000313" key="9">
    <source>
        <dbReference type="EMBL" id="KAJ1953013.1"/>
    </source>
</evidence>
<evidence type="ECO:0000256" key="4">
    <source>
        <dbReference type="ARBA" id="ARBA00022927"/>
    </source>
</evidence>
<evidence type="ECO:0000256" key="7">
    <source>
        <dbReference type="ARBA" id="ARBA00023242"/>
    </source>
</evidence>